<evidence type="ECO:0000313" key="2">
    <source>
        <dbReference type="Proteomes" id="UP001140234"/>
    </source>
</evidence>
<protein>
    <submittedName>
        <fullName evidence="1">Uncharacterized protein</fullName>
    </submittedName>
</protein>
<reference evidence="1" key="1">
    <citation type="submission" date="2022-07" db="EMBL/GenBank/DDBJ databases">
        <title>Phylogenomic reconstructions and comparative analyses of Kickxellomycotina fungi.</title>
        <authorList>
            <person name="Reynolds N.K."/>
            <person name="Stajich J.E."/>
            <person name="Barry K."/>
            <person name="Grigoriev I.V."/>
            <person name="Crous P."/>
            <person name="Smith M.E."/>
        </authorList>
    </citation>
    <scope>NUCLEOTIDE SEQUENCE</scope>
    <source>
        <strain evidence="1">CBS 109366</strain>
    </source>
</reference>
<dbReference type="Proteomes" id="UP001140234">
    <property type="component" value="Unassembled WGS sequence"/>
</dbReference>
<dbReference type="EMBL" id="JANBUJ010000791">
    <property type="protein sequence ID" value="KAJ2770126.1"/>
    <property type="molecule type" value="Genomic_DNA"/>
</dbReference>
<name>A0ACC1JYQ7_9FUNG</name>
<keyword evidence="2" id="KW-1185">Reference proteome</keyword>
<proteinExistence type="predicted"/>
<organism evidence="1 2">
    <name type="scientific">Coemansia nantahalensis</name>
    <dbReference type="NCBI Taxonomy" id="2789366"/>
    <lineage>
        <taxon>Eukaryota</taxon>
        <taxon>Fungi</taxon>
        <taxon>Fungi incertae sedis</taxon>
        <taxon>Zoopagomycota</taxon>
        <taxon>Kickxellomycotina</taxon>
        <taxon>Kickxellomycetes</taxon>
        <taxon>Kickxellales</taxon>
        <taxon>Kickxellaceae</taxon>
        <taxon>Coemansia</taxon>
    </lineage>
</organism>
<comment type="caution">
    <text evidence="1">The sequence shown here is derived from an EMBL/GenBank/DDBJ whole genome shotgun (WGS) entry which is preliminary data.</text>
</comment>
<gene>
    <name evidence="1" type="ORF">IWQ57_002802</name>
</gene>
<evidence type="ECO:0000313" key="1">
    <source>
        <dbReference type="EMBL" id="KAJ2770126.1"/>
    </source>
</evidence>
<accession>A0ACC1JYQ7</accession>
<sequence length="196" mass="21288">MDKRGGAETVMDTAPPPDYDEGAAYGSSASTHTSYPPPPQQGAHTQGVGQQRGAEVVRIPLVNPGRVSSGFTQAVPGRLAQVSRRAIDPETWTRFIRELNAVVARVPSTLVSGAADFWLVTLVTLGMSRQGCDRYEAHVFNRAMALVECYNRAEFAAWGITVRLRVVPPPDWSSVHSDGSHHVRPRPSLELTAEQS</sequence>